<protein>
    <submittedName>
        <fullName evidence="1">Uncharacterized protein</fullName>
    </submittedName>
</protein>
<dbReference type="Pfam" id="PF01359">
    <property type="entry name" value="Transposase_1"/>
    <property type="match status" value="1"/>
</dbReference>
<sequence>MDAKCTWITLGKLASVMKQGQDTISKTTHQPKLKFRARKITPPVFWDEQGMAFCEAFGNKQTTDAGIYGKELRKLAAAVQESQKRLIVALYKITLAFTLQNQLARLWRN</sequence>
<reference evidence="1" key="1">
    <citation type="submission" date="2021-06" db="EMBL/GenBank/DDBJ databases">
        <title>Parelaphostrongylus tenuis whole genome reference sequence.</title>
        <authorList>
            <person name="Garwood T.J."/>
            <person name="Larsen P.A."/>
            <person name="Fountain-Jones N.M."/>
            <person name="Garbe J.R."/>
            <person name="Macchietto M.G."/>
            <person name="Kania S.A."/>
            <person name="Gerhold R.W."/>
            <person name="Richards J.E."/>
            <person name="Wolf T.M."/>
        </authorList>
    </citation>
    <scope>NUCLEOTIDE SEQUENCE</scope>
    <source>
        <strain evidence="1">MNPRO001-30</strain>
        <tissue evidence="1">Meninges</tissue>
    </source>
</reference>
<dbReference type="AlphaFoldDB" id="A0AAD5M5K0"/>
<name>A0AAD5M5K0_PARTN</name>
<comment type="caution">
    <text evidence="1">The sequence shown here is derived from an EMBL/GenBank/DDBJ whole genome shotgun (WGS) entry which is preliminary data.</text>
</comment>
<accession>A0AAD5M5K0</accession>
<proteinExistence type="predicted"/>
<gene>
    <name evidence="1" type="ORF">KIN20_006878</name>
</gene>
<evidence type="ECO:0000313" key="2">
    <source>
        <dbReference type="Proteomes" id="UP001196413"/>
    </source>
</evidence>
<organism evidence="1 2">
    <name type="scientific">Parelaphostrongylus tenuis</name>
    <name type="common">Meningeal worm</name>
    <dbReference type="NCBI Taxonomy" id="148309"/>
    <lineage>
        <taxon>Eukaryota</taxon>
        <taxon>Metazoa</taxon>
        <taxon>Ecdysozoa</taxon>
        <taxon>Nematoda</taxon>
        <taxon>Chromadorea</taxon>
        <taxon>Rhabditida</taxon>
        <taxon>Rhabditina</taxon>
        <taxon>Rhabditomorpha</taxon>
        <taxon>Strongyloidea</taxon>
        <taxon>Metastrongylidae</taxon>
        <taxon>Parelaphostrongylus</taxon>
    </lineage>
</organism>
<dbReference type="Proteomes" id="UP001196413">
    <property type="component" value="Unassembled WGS sequence"/>
</dbReference>
<keyword evidence="2" id="KW-1185">Reference proteome</keyword>
<dbReference type="InterPro" id="IPR001888">
    <property type="entry name" value="Transposase_1"/>
</dbReference>
<dbReference type="EMBL" id="JAHQIW010000974">
    <property type="protein sequence ID" value="KAJ1350948.1"/>
    <property type="molecule type" value="Genomic_DNA"/>
</dbReference>
<evidence type="ECO:0000313" key="1">
    <source>
        <dbReference type="EMBL" id="KAJ1350948.1"/>
    </source>
</evidence>